<feature type="binding site" evidence="7">
    <location>
        <position position="20"/>
    </location>
    <ligand>
        <name>Zn(2+)</name>
        <dbReference type="ChEBI" id="CHEBI:29105"/>
        <label>1</label>
    </ligand>
</feature>
<feature type="binding site" evidence="7">
    <location>
        <position position="57"/>
    </location>
    <ligand>
        <name>Zn(2+)</name>
        <dbReference type="ChEBI" id="CHEBI:29105"/>
        <label>2</label>
    </ligand>
</feature>
<name>A0A177EDM8_9MICR</name>
<evidence type="ECO:0000256" key="8">
    <source>
        <dbReference type="PROSITE-ProRule" id="PRU00472"/>
    </source>
</evidence>
<dbReference type="PROSITE" id="PS51133">
    <property type="entry name" value="ZF_TFIIS_2"/>
    <property type="match status" value="1"/>
</dbReference>
<dbReference type="Pfam" id="PF01096">
    <property type="entry name" value="Zn_ribbon_TFIIS"/>
    <property type="match status" value="1"/>
</dbReference>
<sequence length="94" mass="10962">MNLLAQKTKNSTTFFSCEECDYSKELPGVYRTKTQLFPKTEEVVIPPRELPERNVVCAKCAHGKAYYYQMQTRSADEPMTIFNTCVNCKHSWRE</sequence>
<dbReference type="CDD" id="cd10509">
    <property type="entry name" value="Zn-ribbon_RPC11"/>
    <property type="match status" value="1"/>
</dbReference>
<dbReference type="SUPFAM" id="SSF57783">
    <property type="entry name" value="Zinc beta-ribbon"/>
    <property type="match status" value="1"/>
</dbReference>
<feature type="binding site" evidence="7">
    <location>
        <position position="60"/>
    </location>
    <ligand>
        <name>Zn(2+)</name>
        <dbReference type="ChEBI" id="CHEBI:29105"/>
        <label>2</label>
    </ligand>
</feature>
<feature type="binding site" evidence="7">
    <location>
        <position position="17"/>
    </location>
    <ligand>
        <name>Zn(2+)</name>
        <dbReference type="ChEBI" id="CHEBI:29105"/>
        <label>1</label>
    </ligand>
</feature>
<dbReference type="PIRSF" id="PIRSF005586">
    <property type="entry name" value="RNApol_RpoM"/>
    <property type="match status" value="1"/>
</dbReference>
<evidence type="ECO:0000256" key="7">
    <source>
        <dbReference type="PIRSR" id="PIRSR005586-1"/>
    </source>
</evidence>
<dbReference type="GeneID" id="93647815"/>
<organism evidence="10 11">
    <name type="scientific">Nematocida displodere</name>
    <dbReference type="NCBI Taxonomy" id="1805483"/>
    <lineage>
        <taxon>Eukaryota</taxon>
        <taxon>Fungi</taxon>
        <taxon>Fungi incertae sedis</taxon>
        <taxon>Microsporidia</taxon>
        <taxon>Nematocida</taxon>
    </lineage>
</organism>
<dbReference type="GO" id="GO:0003676">
    <property type="term" value="F:nucleic acid binding"/>
    <property type="evidence" value="ECO:0007669"/>
    <property type="project" value="InterPro"/>
</dbReference>
<evidence type="ECO:0000256" key="3">
    <source>
        <dbReference type="ARBA" id="ARBA00022723"/>
    </source>
</evidence>
<keyword evidence="2 10" id="KW-0804">Transcription</keyword>
<dbReference type="EMBL" id="LTDL01000038">
    <property type="protein sequence ID" value="OAG29918.1"/>
    <property type="molecule type" value="Genomic_DNA"/>
</dbReference>
<evidence type="ECO:0000259" key="9">
    <source>
        <dbReference type="PROSITE" id="PS51133"/>
    </source>
</evidence>
<evidence type="ECO:0000256" key="2">
    <source>
        <dbReference type="ARBA" id="ARBA00022478"/>
    </source>
</evidence>
<dbReference type="GO" id="GO:0000428">
    <property type="term" value="C:DNA-directed RNA polymerase complex"/>
    <property type="evidence" value="ECO:0007669"/>
    <property type="project" value="UniProtKB-KW"/>
</dbReference>
<accession>A0A177EDM8</accession>
<dbReference type="SMART" id="SM00440">
    <property type="entry name" value="ZnF_C2C2"/>
    <property type="match status" value="1"/>
</dbReference>
<evidence type="ECO:0000313" key="11">
    <source>
        <dbReference type="Proteomes" id="UP000185944"/>
    </source>
</evidence>
<keyword evidence="6" id="KW-0539">Nucleus</keyword>
<gene>
    <name evidence="10" type="ORF">NEDG_01465</name>
</gene>
<dbReference type="GO" id="GO:0008270">
    <property type="term" value="F:zinc ion binding"/>
    <property type="evidence" value="ECO:0007669"/>
    <property type="project" value="UniProtKB-KW"/>
</dbReference>
<dbReference type="RefSeq" id="XP_067544470.1">
    <property type="nucleotide sequence ID" value="XM_067688883.1"/>
</dbReference>
<comment type="subcellular location">
    <subcellularLocation>
        <location evidence="1">Nucleus</location>
    </subcellularLocation>
</comment>
<feature type="binding site" evidence="7">
    <location>
        <position position="88"/>
    </location>
    <ligand>
        <name>Zn(2+)</name>
        <dbReference type="ChEBI" id="CHEBI:29105"/>
        <label>2</label>
    </ligand>
</feature>
<keyword evidence="11" id="KW-1185">Reference proteome</keyword>
<comment type="caution">
    <text evidence="10">The sequence shown here is derived from an EMBL/GenBank/DDBJ whole genome shotgun (WGS) entry which is preliminary data.</text>
</comment>
<dbReference type="InterPro" id="IPR034014">
    <property type="entry name" value="Zn_ribbon_RPC11_C"/>
</dbReference>
<evidence type="ECO:0000256" key="1">
    <source>
        <dbReference type="ARBA" id="ARBA00004123"/>
    </source>
</evidence>
<dbReference type="PANTHER" id="PTHR11239">
    <property type="entry name" value="DNA-DIRECTED RNA POLYMERASE"/>
    <property type="match status" value="1"/>
</dbReference>
<dbReference type="VEuPathDB" id="MicrosporidiaDB:NEDG_01465"/>
<evidence type="ECO:0000313" key="10">
    <source>
        <dbReference type="EMBL" id="OAG29918.1"/>
    </source>
</evidence>
<proteinExistence type="predicted"/>
<reference evidence="10 11" key="1">
    <citation type="submission" date="2016-02" db="EMBL/GenBank/DDBJ databases">
        <title>Discovery of a natural microsporidian pathogen with a broad tissue tropism in Caenorhabditis elegans.</title>
        <authorList>
            <person name="Luallen R.J."/>
            <person name="Reinke A.W."/>
            <person name="Tong L."/>
            <person name="Botts M.R."/>
            <person name="Felix M.-A."/>
            <person name="Troemel E.R."/>
        </authorList>
    </citation>
    <scope>NUCLEOTIDE SEQUENCE [LARGE SCALE GENOMIC DNA]</scope>
    <source>
        <strain evidence="10 11">JUm2807</strain>
    </source>
</reference>
<dbReference type="GO" id="GO:0005634">
    <property type="term" value="C:nucleus"/>
    <property type="evidence" value="ECO:0007669"/>
    <property type="project" value="UniProtKB-SubCell"/>
</dbReference>
<feature type="binding site" evidence="7">
    <location>
        <position position="85"/>
    </location>
    <ligand>
        <name>Zn(2+)</name>
        <dbReference type="ChEBI" id="CHEBI:29105"/>
        <label>2</label>
    </ligand>
</feature>
<protein>
    <submittedName>
        <fullName evidence="10">DNA-directed RNA polymerase III subunit RPC11</fullName>
    </submittedName>
</protein>
<dbReference type="InterPro" id="IPR012164">
    <property type="entry name" value="Rpa12/Rpb9/Rpc10/TFS"/>
</dbReference>
<evidence type="ECO:0000256" key="5">
    <source>
        <dbReference type="ARBA" id="ARBA00022833"/>
    </source>
</evidence>
<feature type="domain" description="TFIIS-type" evidence="9">
    <location>
        <begin position="53"/>
        <end position="93"/>
    </location>
</feature>
<dbReference type="Gene3D" id="2.20.25.10">
    <property type="match status" value="1"/>
</dbReference>
<evidence type="ECO:0000256" key="6">
    <source>
        <dbReference type="ARBA" id="ARBA00023242"/>
    </source>
</evidence>
<keyword evidence="3 7" id="KW-0479">Metal-binding</keyword>
<keyword evidence="2 10" id="KW-0240">DNA-directed RNA polymerase</keyword>
<dbReference type="InterPro" id="IPR001222">
    <property type="entry name" value="Znf_TFIIS"/>
</dbReference>
<dbReference type="GO" id="GO:0003899">
    <property type="term" value="F:DNA-directed RNA polymerase activity"/>
    <property type="evidence" value="ECO:0007669"/>
    <property type="project" value="InterPro"/>
</dbReference>
<dbReference type="GO" id="GO:0006351">
    <property type="term" value="P:DNA-templated transcription"/>
    <property type="evidence" value="ECO:0007669"/>
    <property type="project" value="InterPro"/>
</dbReference>
<dbReference type="PROSITE" id="PS00466">
    <property type="entry name" value="ZF_TFIIS_1"/>
    <property type="match status" value="1"/>
</dbReference>
<evidence type="ECO:0000256" key="4">
    <source>
        <dbReference type="ARBA" id="ARBA00022771"/>
    </source>
</evidence>
<keyword evidence="4 8" id="KW-0863">Zinc-finger</keyword>
<dbReference type="OrthoDB" id="282152at2759"/>
<dbReference type="Proteomes" id="UP000185944">
    <property type="component" value="Unassembled WGS sequence"/>
</dbReference>
<dbReference type="AlphaFoldDB" id="A0A177EDM8"/>
<dbReference type="STRING" id="1805483.A0A177EDM8"/>
<keyword evidence="5 7" id="KW-0862">Zinc</keyword>
<dbReference type="PANTHER" id="PTHR11239:SF12">
    <property type="entry name" value="DNA-DIRECTED RNA POLYMERASE III SUBUNIT RPC10"/>
    <property type="match status" value="1"/>
</dbReference>